<dbReference type="AlphaFoldDB" id="A0A7R9GAC2"/>
<feature type="region of interest" description="Disordered" evidence="1">
    <location>
        <begin position="192"/>
        <end position="214"/>
    </location>
</feature>
<name>A0A7R9GAC2_9CRUS</name>
<feature type="region of interest" description="Disordered" evidence="1">
    <location>
        <begin position="87"/>
        <end position="109"/>
    </location>
</feature>
<protein>
    <recommendedName>
        <fullName evidence="4">Ashwin</fullName>
    </recommendedName>
</protein>
<evidence type="ECO:0000313" key="2">
    <source>
        <dbReference type="EMBL" id="CAD7273697.1"/>
    </source>
</evidence>
<evidence type="ECO:0008006" key="4">
    <source>
        <dbReference type="Google" id="ProtNLM"/>
    </source>
</evidence>
<evidence type="ECO:0000313" key="3">
    <source>
        <dbReference type="Proteomes" id="UP000678499"/>
    </source>
</evidence>
<keyword evidence="3" id="KW-1185">Reference proteome</keyword>
<dbReference type="Proteomes" id="UP000678499">
    <property type="component" value="Unassembled WGS sequence"/>
</dbReference>
<dbReference type="EMBL" id="CAJPEX010000161">
    <property type="protein sequence ID" value="CAG0913849.1"/>
    <property type="molecule type" value="Genomic_DNA"/>
</dbReference>
<sequence length="214" mass="23899">MLVTGMEEFRKRPSFRSKFKLSSPETMCVDDLRSILLEYGVSQETLKVAGERRSEVLALYYRVCLPLGQRTLPDTFRGQAMEKKRLKFEKESALRRDGQKLAHGHDQSPAARLFGSIESKLSDASSSVNSKRKSDSSIDDASTSKKSRFQCSVDVPTSSSSQKQSSVIRFGNKSPEECAMNGLKREKVCRTDAMSSEASGRDPIKSGRKTICWP</sequence>
<accession>A0A7R9GAC2</accession>
<feature type="region of interest" description="Disordered" evidence="1">
    <location>
        <begin position="149"/>
        <end position="173"/>
    </location>
</feature>
<dbReference type="EMBL" id="OA882198">
    <property type="protein sequence ID" value="CAD7273697.1"/>
    <property type="molecule type" value="Genomic_DNA"/>
</dbReference>
<gene>
    <name evidence="2" type="ORF">NMOB1V02_LOCUS1570</name>
</gene>
<feature type="compositionally biased region" description="Basic and acidic residues" evidence="1">
    <location>
        <begin position="87"/>
        <end position="106"/>
    </location>
</feature>
<proteinExistence type="predicted"/>
<evidence type="ECO:0000256" key="1">
    <source>
        <dbReference type="SAM" id="MobiDB-lite"/>
    </source>
</evidence>
<organism evidence="2">
    <name type="scientific">Notodromas monacha</name>
    <dbReference type="NCBI Taxonomy" id="399045"/>
    <lineage>
        <taxon>Eukaryota</taxon>
        <taxon>Metazoa</taxon>
        <taxon>Ecdysozoa</taxon>
        <taxon>Arthropoda</taxon>
        <taxon>Crustacea</taxon>
        <taxon>Oligostraca</taxon>
        <taxon>Ostracoda</taxon>
        <taxon>Podocopa</taxon>
        <taxon>Podocopida</taxon>
        <taxon>Cypridocopina</taxon>
        <taxon>Cypridoidea</taxon>
        <taxon>Cyprididae</taxon>
        <taxon>Notodromas</taxon>
    </lineage>
</organism>
<reference evidence="2" key="1">
    <citation type="submission" date="2020-11" db="EMBL/GenBank/DDBJ databases">
        <authorList>
            <person name="Tran Van P."/>
        </authorList>
    </citation>
    <scope>NUCLEOTIDE SEQUENCE</scope>
</reference>